<sequence>MTEGSQAGRRSPVLVVLEAVDRVLGWAERVIVAGSVLVMALLMAAHVVGNLVFGSGIPGTYEITELLIVVMTFVGVGYATRCARHISMSAIYDTLSGAPRKALLILISLGTGALMFYFAYKSAQYDLQIFDRGRVSSSVGIPLWMVYLALPIGFSLAGLQYLLTIVRNLASPGTWRSFREREGYADVPDSGDATDGGLS</sequence>
<evidence type="ECO:0000256" key="2">
    <source>
        <dbReference type="ARBA" id="ARBA00022448"/>
    </source>
</evidence>
<proteinExistence type="inferred from homology"/>
<dbReference type="EMBL" id="AYKG01000012">
    <property type="protein sequence ID" value="ROO30037.1"/>
    <property type="molecule type" value="Genomic_DNA"/>
</dbReference>
<organism evidence="11 12">
    <name type="scientific">Salinisphaera japonica YTM-1</name>
    <dbReference type="NCBI Taxonomy" id="1209778"/>
    <lineage>
        <taxon>Bacteria</taxon>
        <taxon>Pseudomonadati</taxon>
        <taxon>Pseudomonadota</taxon>
        <taxon>Gammaproteobacteria</taxon>
        <taxon>Salinisphaerales</taxon>
        <taxon>Salinisphaeraceae</taxon>
        <taxon>Salinisphaera</taxon>
    </lineage>
</organism>
<reference evidence="11 12" key="1">
    <citation type="submission" date="2013-10" db="EMBL/GenBank/DDBJ databases">
        <title>Salinisphaera japonica YTM-1 Genome Sequencing.</title>
        <authorList>
            <person name="Lai Q."/>
            <person name="Li C."/>
            <person name="Shao Z."/>
        </authorList>
    </citation>
    <scope>NUCLEOTIDE SEQUENCE [LARGE SCALE GENOMIC DNA]</scope>
    <source>
        <strain evidence="11 12">YTM-1</strain>
    </source>
</reference>
<keyword evidence="7 9" id="KW-0472">Membrane</keyword>
<evidence type="ECO:0000256" key="1">
    <source>
        <dbReference type="ARBA" id="ARBA00004429"/>
    </source>
</evidence>
<dbReference type="Proteomes" id="UP000285310">
    <property type="component" value="Unassembled WGS sequence"/>
</dbReference>
<dbReference type="OrthoDB" id="5465095at2"/>
<keyword evidence="2 9" id="KW-0813">Transport</keyword>
<keyword evidence="3" id="KW-1003">Cell membrane</keyword>
<protein>
    <recommendedName>
        <fullName evidence="9">TRAP transporter small permease protein</fullName>
    </recommendedName>
</protein>
<comment type="similarity">
    <text evidence="8 9">Belongs to the TRAP transporter small permease family.</text>
</comment>
<evidence type="ECO:0000256" key="6">
    <source>
        <dbReference type="ARBA" id="ARBA00022989"/>
    </source>
</evidence>
<comment type="function">
    <text evidence="9">Part of the tripartite ATP-independent periplasmic (TRAP) transport system.</text>
</comment>
<keyword evidence="4 9" id="KW-0997">Cell inner membrane</keyword>
<evidence type="ECO:0000259" key="10">
    <source>
        <dbReference type="Pfam" id="PF04290"/>
    </source>
</evidence>
<evidence type="ECO:0000313" key="12">
    <source>
        <dbReference type="Proteomes" id="UP000285310"/>
    </source>
</evidence>
<dbReference type="InterPro" id="IPR007387">
    <property type="entry name" value="TRAP_DctQ"/>
</dbReference>
<name>A0A423PWQ1_9GAMM</name>
<dbReference type="GO" id="GO:0005886">
    <property type="term" value="C:plasma membrane"/>
    <property type="evidence" value="ECO:0007669"/>
    <property type="project" value="UniProtKB-SubCell"/>
</dbReference>
<dbReference type="PANTHER" id="PTHR35011">
    <property type="entry name" value="2,3-DIKETO-L-GULONATE TRAP TRANSPORTER SMALL PERMEASE PROTEIN YIAM"/>
    <property type="match status" value="1"/>
</dbReference>
<gene>
    <name evidence="11" type="ORF">SAJA_05235</name>
</gene>
<evidence type="ECO:0000256" key="4">
    <source>
        <dbReference type="ARBA" id="ARBA00022519"/>
    </source>
</evidence>
<dbReference type="Pfam" id="PF04290">
    <property type="entry name" value="DctQ"/>
    <property type="match status" value="1"/>
</dbReference>
<dbReference type="GO" id="GO:0015740">
    <property type="term" value="P:C4-dicarboxylate transport"/>
    <property type="evidence" value="ECO:0007669"/>
    <property type="project" value="TreeGrafter"/>
</dbReference>
<feature type="domain" description="Tripartite ATP-independent periplasmic transporters DctQ component" evidence="10">
    <location>
        <begin position="39"/>
        <end position="169"/>
    </location>
</feature>
<dbReference type="GO" id="GO:0022857">
    <property type="term" value="F:transmembrane transporter activity"/>
    <property type="evidence" value="ECO:0007669"/>
    <property type="project" value="UniProtKB-UniRule"/>
</dbReference>
<dbReference type="InterPro" id="IPR055348">
    <property type="entry name" value="DctQ"/>
</dbReference>
<evidence type="ECO:0000313" key="11">
    <source>
        <dbReference type="EMBL" id="ROO30037.1"/>
    </source>
</evidence>
<keyword evidence="6 9" id="KW-1133">Transmembrane helix</keyword>
<feature type="transmembrane region" description="Helical" evidence="9">
    <location>
        <begin position="30"/>
        <end position="57"/>
    </location>
</feature>
<feature type="transmembrane region" description="Helical" evidence="9">
    <location>
        <begin position="63"/>
        <end position="81"/>
    </location>
</feature>
<accession>A0A423PWQ1</accession>
<dbReference type="AlphaFoldDB" id="A0A423PWQ1"/>
<evidence type="ECO:0000256" key="8">
    <source>
        <dbReference type="ARBA" id="ARBA00038436"/>
    </source>
</evidence>
<evidence type="ECO:0000256" key="3">
    <source>
        <dbReference type="ARBA" id="ARBA00022475"/>
    </source>
</evidence>
<keyword evidence="5 9" id="KW-0812">Transmembrane</keyword>
<dbReference type="PANTHER" id="PTHR35011:SF10">
    <property type="entry name" value="TRAP TRANSPORTER SMALL PERMEASE PROTEIN"/>
    <property type="match status" value="1"/>
</dbReference>
<feature type="transmembrane region" description="Helical" evidence="9">
    <location>
        <begin position="140"/>
        <end position="163"/>
    </location>
</feature>
<evidence type="ECO:0000256" key="7">
    <source>
        <dbReference type="ARBA" id="ARBA00023136"/>
    </source>
</evidence>
<comment type="subunit">
    <text evidence="9">The complex comprises the extracytoplasmic solute receptor protein and the two transmembrane proteins.</text>
</comment>
<feature type="transmembrane region" description="Helical" evidence="9">
    <location>
        <begin position="102"/>
        <end position="120"/>
    </location>
</feature>
<dbReference type="RefSeq" id="WP_123657586.1">
    <property type="nucleotide sequence ID" value="NZ_AYKG01000012.1"/>
</dbReference>
<comment type="subcellular location">
    <subcellularLocation>
        <location evidence="1 9">Cell inner membrane</location>
        <topology evidence="1 9">Multi-pass membrane protein</topology>
    </subcellularLocation>
</comment>
<keyword evidence="12" id="KW-1185">Reference proteome</keyword>
<evidence type="ECO:0000256" key="5">
    <source>
        <dbReference type="ARBA" id="ARBA00022692"/>
    </source>
</evidence>
<dbReference type="InParanoid" id="A0A423PWQ1"/>
<evidence type="ECO:0000256" key="9">
    <source>
        <dbReference type="RuleBase" id="RU369079"/>
    </source>
</evidence>
<comment type="caution">
    <text evidence="11">The sequence shown here is derived from an EMBL/GenBank/DDBJ whole genome shotgun (WGS) entry which is preliminary data.</text>
</comment>